<organism evidence="1 2">
    <name type="scientific">Trichinella spiralis</name>
    <name type="common">Trichina worm</name>
    <dbReference type="NCBI Taxonomy" id="6334"/>
    <lineage>
        <taxon>Eukaryota</taxon>
        <taxon>Metazoa</taxon>
        <taxon>Ecdysozoa</taxon>
        <taxon>Nematoda</taxon>
        <taxon>Enoplea</taxon>
        <taxon>Dorylaimia</taxon>
        <taxon>Trichinellida</taxon>
        <taxon>Trichinellidae</taxon>
        <taxon>Trichinella</taxon>
    </lineage>
</organism>
<evidence type="ECO:0000313" key="2">
    <source>
        <dbReference type="Proteomes" id="UP000054776"/>
    </source>
</evidence>
<reference evidence="1 2" key="1">
    <citation type="submission" date="2015-01" db="EMBL/GenBank/DDBJ databases">
        <title>Evolution of Trichinella species and genotypes.</title>
        <authorList>
            <person name="Korhonen P.K."/>
            <person name="Edoardo P."/>
            <person name="Giuseppe L.R."/>
            <person name="Gasser R.B."/>
        </authorList>
    </citation>
    <scope>NUCLEOTIDE SEQUENCE [LARGE SCALE GENOMIC DNA]</scope>
    <source>
        <strain evidence="1">ISS3</strain>
    </source>
</reference>
<dbReference type="EMBL" id="JYDH01000222">
    <property type="protein sequence ID" value="KRY28038.1"/>
    <property type="molecule type" value="Genomic_DNA"/>
</dbReference>
<evidence type="ECO:0000313" key="1">
    <source>
        <dbReference type="EMBL" id="KRY28038.1"/>
    </source>
</evidence>
<name>A0A0V1ATI8_TRISP</name>
<keyword evidence="2" id="KW-1185">Reference proteome</keyword>
<accession>A0A0V1ATI8</accession>
<dbReference type="AlphaFoldDB" id="A0A0V1ATI8"/>
<dbReference type="InParanoid" id="A0A0V1ATI8"/>
<dbReference type="Proteomes" id="UP000054776">
    <property type="component" value="Unassembled WGS sequence"/>
</dbReference>
<proteinExistence type="predicted"/>
<comment type="caution">
    <text evidence="1">The sequence shown here is derived from an EMBL/GenBank/DDBJ whole genome shotgun (WGS) entry which is preliminary data.</text>
</comment>
<gene>
    <name evidence="1" type="ORF">T01_16249</name>
</gene>
<sequence length="119" mass="14061">MEVWTPWTKWCVLQKHEAMASTTAYEHARRGSSKRFCDFHDKVFYPLWKFFWYAEKYPALHSERDCCGMMCVCTLCGSYLLCDERAYSMKCVITVKHFFVPNTVSLQEGNYVCSVLIRN</sequence>
<protein>
    <submittedName>
        <fullName evidence="1">Uncharacterized protein</fullName>
    </submittedName>
</protein>